<name>A0A914LCK1_MELIC</name>
<keyword evidence="1" id="KW-1185">Reference proteome</keyword>
<sequence length="140" mass="15890">MLSIGRGSLPIACAPVNRRAMKHATTAIRAHTRCLCPLGKTLRMHFVKAAHKNHLGAGKSLLTNAFLFFFFLGVEIWREGYNVQIKFIYLSRSQTLPIFIILWDLQLQTIFTVKICRSAGRSHIQNLYIIIILVIDVSSH</sequence>
<protein>
    <submittedName>
        <fullName evidence="2 3">Uncharacterized protein</fullName>
    </submittedName>
</protein>
<evidence type="ECO:0000313" key="2">
    <source>
        <dbReference type="WBParaSite" id="Minc3s00341g10566"/>
    </source>
</evidence>
<reference evidence="2 3" key="1">
    <citation type="submission" date="2022-11" db="UniProtKB">
        <authorList>
            <consortium name="WormBaseParasite"/>
        </authorList>
    </citation>
    <scope>IDENTIFICATION</scope>
</reference>
<proteinExistence type="predicted"/>
<dbReference type="WBParaSite" id="Minc3s05289g37943">
    <property type="protein sequence ID" value="Minc3s05289g37943"/>
    <property type="gene ID" value="Minc3s05289g37943"/>
</dbReference>
<organism evidence="1 2">
    <name type="scientific">Meloidogyne incognita</name>
    <name type="common">Southern root-knot nematode worm</name>
    <name type="synonym">Oxyuris incognita</name>
    <dbReference type="NCBI Taxonomy" id="6306"/>
    <lineage>
        <taxon>Eukaryota</taxon>
        <taxon>Metazoa</taxon>
        <taxon>Ecdysozoa</taxon>
        <taxon>Nematoda</taxon>
        <taxon>Chromadorea</taxon>
        <taxon>Rhabditida</taxon>
        <taxon>Tylenchina</taxon>
        <taxon>Tylenchomorpha</taxon>
        <taxon>Tylenchoidea</taxon>
        <taxon>Meloidogynidae</taxon>
        <taxon>Meloidogyninae</taxon>
        <taxon>Meloidogyne</taxon>
        <taxon>Meloidogyne incognita group</taxon>
    </lineage>
</organism>
<dbReference type="WBParaSite" id="Minc3s00341g10566">
    <property type="protein sequence ID" value="Minc3s00341g10566"/>
    <property type="gene ID" value="Minc3s00341g10566"/>
</dbReference>
<evidence type="ECO:0000313" key="1">
    <source>
        <dbReference type="Proteomes" id="UP000887563"/>
    </source>
</evidence>
<accession>A0A914LCK1</accession>
<dbReference type="Proteomes" id="UP000887563">
    <property type="component" value="Unplaced"/>
</dbReference>
<dbReference type="AlphaFoldDB" id="A0A914LCK1"/>
<evidence type="ECO:0000313" key="3">
    <source>
        <dbReference type="WBParaSite" id="Minc3s05289g37943"/>
    </source>
</evidence>